<dbReference type="GeneID" id="89930316"/>
<evidence type="ECO:0000259" key="1">
    <source>
        <dbReference type="PROSITE" id="PS50097"/>
    </source>
</evidence>
<comment type="caution">
    <text evidence="2">The sequence shown here is derived from an EMBL/GenBank/DDBJ whole genome shotgun (WGS) entry which is preliminary data.</text>
</comment>
<protein>
    <recommendedName>
        <fullName evidence="1">BTB domain-containing protein</fullName>
    </recommendedName>
</protein>
<dbReference type="PANTHER" id="PTHR47843">
    <property type="entry name" value="BTB DOMAIN-CONTAINING PROTEIN-RELATED"/>
    <property type="match status" value="1"/>
</dbReference>
<organism evidence="2 3">
    <name type="scientific">Saxophila tyrrhenica</name>
    <dbReference type="NCBI Taxonomy" id="1690608"/>
    <lineage>
        <taxon>Eukaryota</taxon>
        <taxon>Fungi</taxon>
        <taxon>Dikarya</taxon>
        <taxon>Ascomycota</taxon>
        <taxon>Pezizomycotina</taxon>
        <taxon>Dothideomycetes</taxon>
        <taxon>Dothideomycetidae</taxon>
        <taxon>Mycosphaerellales</taxon>
        <taxon>Extremaceae</taxon>
        <taxon>Saxophila</taxon>
    </lineage>
</organism>
<dbReference type="RefSeq" id="XP_064655539.1">
    <property type="nucleotide sequence ID" value="XM_064806213.1"/>
</dbReference>
<keyword evidence="3" id="KW-1185">Reference proteome</keyword>
<name>A0AAV9NZ94_9PEZI</name>
<dbReference type="AlphaFoldDB" id="A0AAV9NZ94"/>
<gene>
    <name evidence="2" type="ORF">LTR77_008984</name>
</gene>
<dbReference type="Pfam" id="PF00651">
    <property type="entry name" value="BTB"/>
    <property type="match status" value="1"/>
</dbReference>
<accession>A0AAV9NZ94</accession>
<evidence type="ECO:0000313" key="2">
    <source>
        <dbReference type="EMBL" id="KAK5165455.1"/>
    </source>
</evidence>
<evidence type="ECO:0000313" key="3">
    <source>
        <dbReference type="Proteomes" id="UP001337655"/>
    </source>
</evidence>
<dbReference type="Proteomes" id="UP001337655">
    <property type="component" value="Unassembled WGS sequence"/>
</dbReference>
<dbReference type="InterPro" id="IPR011333">
    <property type="entry name" value="SKP1/BTB/POZ_sf"/>
</dbReference>
<dbReference type="CDD" id="cd18186">
    <property type="entry name" value="BTB_POZ_ZBTB_KLHL-like"/>
    <property type="match status" value="1"/>
</dbReference>
<dbReference type="InterPro" id="IPR000210">
    <property type="entry name" value="BTB/POZ_dom"/>
</dbReference>
<reference evidence="2 3" key="1">
    <citation type="submission" date="2023-08" db="EMBL/GenBank/DDBJ databases">
        <title>Black Yeasts Isolated from many extreme environments.</title>
        <authorList>
            <person name="Coleine C."/>
            <person name="Stajich J.E."/>
            <person name="Selbmann L."/>
        </authorList>
    </citation>
    <scope>NUCLEOTIDE SEQUENCE [LARGE SCALE GENOMIC DNA]</scope>
    <source>
        <strain evidence="2 3">CCFEE 5935</strain>
    </source>
</reference>
<sequence>MAIDPFRGQIAELFNQPRLSDFKVRCGEWERHLHKLVVCLQSKYFERALESGFKEAHEQVVELHEEDPNLVHLMLKWLYTRKYNIVDMAACQLPSLRIYAQSFAPAEKYFITGLKDFAVTKTRQLYQSDSGINGQFTGMLVDSIPVVYAMLPSTNSAMREAIVDVVFACKTTLFDANNTNSSTFRKVLRDPKLTGFAADVAERFARAS</sequence>
<feature type="domain" description="BTB" evidence="1">
    <location>
        <begin position="20"/>
        <end position="87"/>
    </location>
</feature>
<dbReference type="SUPFAM" id="SSF54695">
    <property type="entry name" value="POZ domain"/>
    <property type="match status" value="1"/>
</dbReference>
<proteinExistence type="predicted"/>
<dbReference type="Gene3D" id="3.30.710.10">
    <property type="entry name" value="Potassium Channel Kv1.1, Chain A"/>
    <property type="match status" value="1"/>
</dbReference>
<dbReference type="PANTHER" id="PTHR47843:SF5">
    <property type="entry name" value="BTB_POZ DOMAIN PROTEIN"/>
    <property type="match status" value="1"/>
</dbReference>
<dbReference type="EMBL" id="JAVRRT010000016">
    <property type="protein sequence ID" value="KAK5165455.1"/>
    <property type="molecule type" value="Genomic_DNA"/>
</dbReference>
<dbReference type="PROSITE" id="PS50097">
    <property type="entry name" value="BTB"/>
    <property type="match status" value="1"/>
</dbReference>